<dbReference type="Pfam" id="PF00378">
    <property type="entry name" value="ECH_1"/>
    <property type="match status" value="1"/>
</dbReference>
<feature type="domain" description="3-hydroxyacyl-CoA dehydrogenase C-terminal" evidence="13">
    <location>
        <begin position="612"/>
        <end position="700"/>
    </location>
</feature>
<dbReference type="Gene3D" id="1.10.1040.50">
    <property type="match status" value="1"/>
</dbReference>
<dbReference type="Gene3D" id="3.40.50.720">
    <property type="entry name" value="NAD(P)-binding Rossmann-like Domain"/>
    <property type="match status" value="1"/>
</dbReference>
<evidence type="ECO:0000256" key="8">
    <source>
        <dbReference type="ARBA" id="ARBA00023140"/>
    </source>
</evidence>
<name>A0ABW2RDR6_9BURK</name>
<sequence>MTAEYQVHGDVAVITLNNPPVNGLGLSTRQAIVDGLEKAENDPAVKAIVLTGAGKAFSGGADIREFGTPKAIQEPNLLSVISRVENTTKPVIAAVHSVCMGGGLELALGAHYRIAAPGCNVALPEVKLGLIPGAGGTQRLPRVLGVEAALNMIVSGEPVKSEMLAMLPGQKLFDKLAASPESLAEEALALAREMAAKHADGSAFPLVRNLPCKHKDGDAYFQFARNMVKGMSKNFPAPAKCVDAVEAATKKKFADGMAFEREIFINLMWTSECRSLRHLFTAERAASKIPDVPEDTPQRKIEKVAVIGAGTMGGGISMNFLNAGIPVTILEMKQEALDRGVGVMRGNYEAQVKKGKLKQDKLDQRMGLLSTTLKYEDIADADLVIEAVFEDMGVKETVFKKLDEVMKPGAILASNTSTLDVNKIANFTKRPQDVVGLHFFSPANVMKLLEVVRGDATAKDVMATVMTISKKIKKVAVVSGVCDGFIGNRMIEQYGRQGGFLLDEGCTPEQVDKAIEKFGFAMGPFRMGDLAGNDIGWAIRKRRYVEKPDMKYSKTADLLCEKGRFGQKVGKGWYDYVPGKRDAIPNAEVVQMIEEHRKALGITPRKISDEEIVQRLVFSLVNEAAHILEEGIANKASDIDVVYIFGYGFPVHRGGPLNYANEVGLFNVVQAMKRFAKNPLDDAQFWQPAPLLARLAAEGKTF</sequence>
<dbReference type="Pfam" id="PF02737">
    <property type="entry name" value="3HCDH_N"/>
    <property type="match status" value="1"/>
</dbReference>
<dbReference type="Proteomes" id="UP001596495">
    <property type="component" value="Unassembled WGS sequence"/>
</dbReference>
<keyword evidence="16" id="KW-1185">Reference proteome</keyword>
<dbReference type="PANTHER" id="PTHR23309">
    <property type="entry name" value="3-HYDROXYACYL-COA DEHYROGENASE"/>
    <property type="match status" value="1"/>
</dbReference>
<dbReference type="InterPro" id="IPR001753">
    <property type="entry name" value="Enoyl-CoA_hydra/iso"/>
</dbReference>
<organism evidence="15 16">
    <name type="scientific">Hydrogenophaga bisanensis</name>
    <dbReference type="NCBI Taxonomy" id="439611"/>
    <lineage>
        <taxon>Bacteria</taxon>
        <taxon>Pseudomonadati</taxon>
        <taxon>Pseudomonadota</taxon>
        <taxon>Betaproteobacteria</taxon>
        <taxon>Burkholderiales</taxon>
        <taxon>Comamonadaceae</taxon>
        <taxon>Hydrogenophaga</taxon>
    </lineage>
</organism>
<comment type="caution">
    <text evidence="15">The sequence shown here is derived from an EMBL/GenBank/DDBJ whole genome shotgun (WGS) entry which is preliminary data.</text>
</comment>
<protein>
    <submittedName>
        <fullName evidence="15">3-hydroxyacyl-CoA dehydrogenase NAD-binding domain-containing protein</fullName>
    </submittedName>
</protein>
<dbReference type="InterPro" id="IPR006176">
    <property type="entry name" value="3-OHacyl-CoA_DH_NAD-bd"/>
</dbReference>
<keyword evidence="11" id="KW-0511">Multifunctional enzyme</keyword>
<evidence type="ECO:0000256" key="5">
    <source>
        <dbReference type="ARBA" id="ARBA00023002"/>
    </source>
</evidence>
<evidence type="ECO:0000256" key="6">
    <source>
        <dbReference type="ARBA" id="ARBA00023027"/>
    </source>
</evidence>
<dbReference type="EMBL" id="JBHTBX010000014">
    <property type="protein sequence ID" value="MFC7436187.1"/>
    <property type="molecule type" value="Genomic_DNA"/>
</dbReference>
<dbReference type="Pfam" id="PF00725">
    <property type="entry name" value="3HCDH"/>
    <property type="match status" value="2"/>
</dbReference>
<keyword evidence="3" id="KW-0276">Fatty acid metabolism</keyword>
<keyword evidence="9" id="KW-0413">Isomerase</keyword>
<dbReference type="InterPro" id="IPR036291">
    <property type="entry name" value="NAD(P)-bd_dom_sf"/>
</dbReference>
<dbReference type="InterPro" id="IPR008927">
    <property type="entry name" value="6-PGluconate_DH-like_C_sf"/>
</dbReference>
<dbReference type="CDD" id="cd06558">
    <property type="entry name" value="crotonase-like"/>
    <property type="match status" value="1"/>
</dbReference>
<comment type="pathway">
    <text evidence="2">Lipid metabolism; fatty acid beta-oxidation.</text>
</comment>
<dbReference type="SUPFAM" id="SSF48179">
    <property type="entry name" value="6-phosphogluconate dehydrogenase C-terminal domain-like"/>
    <property type="match status" value="2"/>
</dbReference>
<proteinExistence type="predicted"/>
<dbReference type="InterPro" id="IPR029045">
    <property type="entry name" value="ClpP/crotonase-like_dom_sf"/>
</dbReference>
<evidence type="ECO:0000259" key="14">
    <source>
        <dbReference type="Pfam" id="PF02737"/>
    </source>
</evidence>
<comment type="catalytic activity">
    <reaction evidence="12">
        <text>a (3S)-3-hydroxyacyl-CoA + NAD(+) = a 3-oxoacyl-CoA + NADH + H(+)</text>
        <dbReference type="Rhea" id="RHEA:22432"/>
        <dbReference type="ChEBI" id="CHEBI:15378"/>
        <dbReference type="ChEBI" id="CHEBI:57318"/>
        <dbReference type="ChEBI" id="CHEBI:57540"/>
        <dbReference type="ChEBI" id="CHEBI:57945"/>
        <dbReference type="ChEBI" id="CHEBI:90726"/>
        <dbReference type="EC" id="1.1.1.35"/>
    </reaction>
</comment>
<dbReference type="InterPro" id="IPR006108">
    <property type="entry name" value="3HC_DH_C"/>
</dbReference>
<gene>
    <name evidence="15" type="ORF">ACFQNJ_16895</name>
</gene>
<evidence type="ECO:0000313" key="15">
    <source>
        <dbReference type="EMBL" id="MFC7436187.1"/>
    </source>
</evidence>
<evidence type="ECO:0000256" key="7">
    <source>
        <dbReference type="ARBA" id="ARBA00023098"/>
    </source>
</evidence>
<dbReference type="Gene3D" id="3.90.226.10">
    <property type="entry name" value="2-enoyl-CoA Hydratase, Chain A, domain 1"/>
    <property type="match status" value="1"/>
</dbReference>
<reference evidence="16" key="1">
    <citation type="journal article" date="2019" name="Int. J. Syst. Evol. Microbiol.">
        <title>The Global Catalogue of Microorganisms (GCM) 10K type strain sequencing project: providing services to taxonomists for standard genome sequencing and annotation.</title>
        <authorList>
            <consortium name="The Broad Institute Genomics Platform"/>
            <consortium name="The Broad Institute Genome Sequencing Center for Infectious Disease"/>
            <person name="Wu L."/>
            <person name="Ma J."/>
        </authorList>
    </citation>
    <scope>NUCLEOTIDE SEQUENCE [LARGE SCALE GENOMIC DNA]</scope>
    <source>
        <strain evidence="16">CCUG 54518</strain>
    </source>
</reference>
<accession>A0ABW2RDR6</accession>
<keyword evidence="5" id="KW-0560">Oxidoreductase</keyword>
<keyword evidence="7" id="KW-0443">Lipid metabolism</keyword>
<evidence type="ECO:0000256" key="10">
    <source>
        <dbReference type="ARBA" id="ARBA00023239"/>
    </source>
</evidence>
<evidence type="ECO:0000259" key="13">
    <source>
        <dbReference type="Pfam" id="PF00725"/>
    </source>
</evidence>
<evidence type="ECO:0000256" key="9">
    <source>
        <dbReference type="ARBA" id="ARBA00023235"/>
    </source>
</evidence>
<dbReference type="SUPFAM" id="SSF52096">
    <property type="entry name" value="ClpP/crotonase"/>
    <property type="match status" value="1"/>
</dbReference>
<evidence type="ECO:0000256" key="3">
    <source>
        <dbReference type="ARBA" id="ARBA00022832"/>
    </source>
</evidence>
<evidence type="ECO:0000256" key="1">
    <source>
        <dbReference type="ARBA" id="ARBA00004275"/>
    </source>
</evidence>
<evidence type="ECO:0000256" key="11">
    <source>
        <dbReference type="ARBA" id="ARBA00023268"/>
    </source>
</evidence>
<dbReference type="RefSeq" id="WP_382259646.1">
    <property type="nucleotide sequence ID" value="NZ_JBHTBX010000014.1"/>
</dbReference>
<comment type="subcellular location">
    <subcellularLocation>
        <location evidence="1">Peroxisome</location>
    </subcellularLocation>
</comment>
<evidence type="ECO:0000256" key="2">
    <source>
        <dbReference type="ARBA" id="ARBA00005005"/>
    </source>
</evidence>
<feature type="domain" description="3-hydroxyacyl-CoA dehydrogenase C-terminal" evidence="13">
    <location>
        <begin position="484"/>
        <end position="576"/>
    </location>
</feature>
<keyword evidence="10" id="KW-0456">Lyase</keyword>
<dbReference type="SUPFAM" id="SSF51735">
    <property type="entry name" value="NAD(P)-binding Rossmann-fold domains"/>
    <property type="match status" value="1"/>
</dbReference>
<evidence type="ECO:0000313" key="16">
    <source>
        <dbReference type="Proteomes" id="UP001596495"/>
    </source>
</evidence>
<evidence type="ECO:0000256" key="12">
    <source>
        <dbReference type="ARBA" id="ARBA00049556"/>
    </source>
</evidence>
<keyword evidence="8" id="KW-0576">Peroxisome</keyword>
<evidence type="ECO:0000256" key="4">
    <source>
        <dbReference type="ARBA" id="ARBA00022963"/>
    </source>
</evidence>
<keyword evidence="4" id="KW-0442">Lipid degradation</keyword>
<feature type="domain" description="3-hydroxyacyl-CoA dehydrogenase NAD binding" evidence="14">
    <location>
        <begin position="303"/>
        <end position="479"/>
    </location>
</feature>
<keyword evidence="6" id="KW-0520">NAD</keyword>